<feature type="domain" description="Beta-galactosidase trimerisation" evidence="1">
    <location>
        <begin position="379"/>
        <end position="488"/>
    </location>
</feature>
<dbReference type="SUPFAM" id="SSF52317">
    <property type="entry name" value="Class I glutamine amidotransferase-like"/>
    <property type="match status" value="1"/>
</dbReference>
<dbReference type="GO" id="GO:0004565">
    <property type="term" value="F:beta-galactosidase activity"/>
    <property type="evidence" value="ECO:0007669"/>
    <property type="project" value="InterPro"/>
</dbReference>
<dbReference type="Pfam" id="PF14871">
    <property type="entry name" value="GHL6"/>
    <property type="match status" value="1"/>
</dbReference>
<dbReference type="Gene3D" id="3.20.20.80">
    <property type="entry name" value="Glycosidases"/>
    <property type="match status" value="1"/>
</dbReference>
<dbReference type="AlphaFoldDB" id="A0A1Q2MDA4"/>
<evidence type="ECO:0000313" key="3">
    <source>
        <dbReference type="Proteomes" id="UP000188181"/>
    </source>
</evidence>
<evidence type="ECO:0000313" key="2">
    <source>
        <dbReference type="EMBL" id="AQQ70297.1"/>
    </source>
</evidence>
<dbReference type="KEGG" id="pbas:SMSP2_00641"/>
<dbReference type="SUPFAM" id="SSF51445">
    <property type="entry name" value="(Trans)glycosidases"/>
    <property type="match status" value="1"/>
</dbReference>
<keyword evidence="3" id="KW-1185">Reference proteome</keyword>
<reference evidence="3" key="1">
    <citation type="submission" date="2017-02" db="EMBL/GenBank/DDBJ databases">
        <title>Comparative genomics and description of representatives of a novel lineage of planctomycetes thriving in anoxic sediments.</title>
        <authorList>
            <person name="Spring S."/>
            <person name="Bunk B."/>
            <person name="Sproer C."/>
        </authorList>
    </citation>
    <scope>NUCLEOTIDE SEQUENCE [LARGE SCALE GENOMIC DNA]</scope>
    <source>
        <strain evidence="3">SM-Chi-D1</strain>
    </source>
</reference>
<dbReference type="CDD" id="cd03143">
    <property type="entry name" value="A4_beta-galactosidase_middle_domain"/>
    <property type="match status" value="1"/>
</dbReference>
<dbReference type="RefSeq" id="WP_146682573.1">
    <property type="nucleotide sequence ID" value="NZ_CP019646.1"/>
</dbReference>
<dbReference type="InterPro" id="IPR028212">
    <property type="entry name" value="GHL6"/>
</dbReference>
<dbReference type="InterPro" id="IPR017853">
    <property type="entry name" value="GH"/>
</dbReference>
<dbReference type="Proteomes" id="UP000188181">
    <property type="component" value="Chromosome"/>
</dbReference>
<gene>
    <name evidence="2" type="ORF">SMSP2_00641</name>
</gene>
<dbReference type="InterPro" id="IPR013738">
    <property type="entry name" value="Beta_galactosidase_Trimer"/>
</dbReference>
<dbReference type="STRING" id="1851148.SMSP2_00641"/>
<name>A0A1Q2MDA4_9BACT</name>
<sequence length="672" mass="74823">MRFRQIHLDFHTSGDIPGIGESFDKKQFQQTLKNAHVDSITCFSSCHHGWSYHPTKVGKMHPNLDFDLLGAQIEACKEVDVNVPVYLTAGVNNVAADAHPEWREIGADGSYLGWTKSIFQAGFKNMCFNSPYLEYLCDMIAEVVDRYPNCDGIFLDIIFQSKCCCKYCLEVMGENGLDPANENDLALCADMALERYYRMTTETARKKNPDMPIFHNSGHVHKNRKDRLKYFSHLEMESLPTGGWGYDHFPISAKYAMNLNMDYLGMTGKFHTTWGEFGGCKHPNALLHEVQSMLAFGARCSVGDQAHPCVKLDESTYKLIGNAYQDVEKKEPWCVNAANAADIGVVCSEAVNKKGISAGRDVASDTGVSRLLLEGHYLFDLIDEDSELSRYKMLILPDEIELSAGLKSKIESFLDSGGKLLLTGSSGFDEAGEPMFNIGADCFGRSEYSPDYILPSEEVRCSYVNSPLVMYLPSRRIKVTTGKSLGVVYDPYFNRTARHFCSHQHTPYKPQPSGYDCGVINGSVMYLAHPVFSIYRGYGAAAYKEYAIRCIDMLLGDDKSLKTNMPSTARVSLMHQAEQRRYVLHLLYANKISRGGKMSMSGGNVQAAGREVEIIEELLPLADVSVTVSLAESVKSVKLEPAGKNIDAQIQGKTVTFNLNSFTSHAMIVMDY</sequence>
<evidence type="ECO:0000259" key="1">
    <source>
        <dbReference type="Pfam" id="PF08532"/>
    </source>
</evidence>
<dbReference type="OrthoDB" id="9780891at2"/>
<dbReference type="GO" id="GO:0005975">
    <property type="term" value="P:carbohydrate metabolic process"/>
    <property type="evidence" value="ECO:0007669"/>
    <property type="project" value="InterPro"/>
</dbReference>
<organism evidence="2 3">
    <name type="scientific">Limihaloglobus sulfuriphilus</name>
    <dbReference type="NCBI Taxonomy" id="1851148"/>
    <lineage>
        <taxon>Bacteria</taxon>
        <taxon>Pseudomonadati</taxon>
        <taxon>Planctomycetota</taxon>
        <taxon>Phycisphaerae</taxon>
        <taxon>Sedimentisphaerales</taxon>
        <taxon>Sedimentisphaeraceae</taxon>
        <taxon>Limihaloglobus</taxon>
    </lineage>
</organism>
<proteinExistence type="predicted"/>
<dbReference type="InterPro" id="IPR029062">
    <property type="entry name" value="Class_I_gatase-like"/>
</dbReference>
<dbReference type="Pfam" id="PF08532">
    <property type="entry name" value="Glyco_hydro_42M"/>
    <property type="match status" value="1"/>
</dbReference>
<dbReference type="Gene3D" id="3.40.50.880">
    <property type="match status" value="1"/>
</dbReference>
<protein>
    <submittedName>
        <fullName evidence="2">Beta-galactosidase trimerization domain protein</fullName>
    </submittedName>
</protein>
<accession>A0A1Q2MDA4</accession>
<dbReference type="EMBL" id="CP019646">
    <property type="protein sequence ID" value="AQQ70297.1"/>
    <property type="molecule type" value="Genomic_DNA"/>
</dbReference>